<dbReference type="Proteomes" id="UP001147746">
    <property type="component" value="Unassembled WGS sequence"/>
</dbReference>
<evidence type="ECO:0000313" key="1">
    <source>
        <dbReference type="EMBL" id="KAJ5318741.1"/>
    </source>
</evidence>
<gene>
    <name evidence="1" type="ORF">N7476_005161</name>
</gene>
<dbReference type="AlphaFoldDB" id="A0A9W9PYX6"/>
<organism evidence="1 2">
    <name type="scientific">Penicillium atrosanguineum</name>
    <dbReference type="NCBI Taxonomy" id="1132637"/>
    <lineage>
        <taxon>Eukaryota</taxon>
        <taxon>Fungi</taxon>
        <taxon>Dikarya</taxon>
        <taxon>Ascomycota</taxon>
        <taxon>Pezizomycotina</taxon>
        <taxon>Eurotiomycetes</taxon>
        <taxon>Eurotiomycetidae</taxon>
        <taxon>Eurotiales</taxon>
        <taxon>Aspergillaceae</taxon>
        <taxon>Penicillium</taxon>
    </lineage>
</organism>
<keyword evidence="2" id="KW-1185">Reference proteome</keyword>
<sequence length="123" mass="13828">MSHEEVPGAIIKADWTRASFGGHGLHECFLKHGGKALLLLLFVYDIRERYTMTGNGEKKDFATSIGMKVLPKGIFWNAGTAERREIKIPMQRFNKATYAEAAFYDESLIDGLLRASRSIHHSS</sequence>
<reference evidence="1" key="2">
    <citation type="journal article" date="2023" name="IMA Fungus">
        <title>Comparative genomic study of the Penicillium genus elucidates a diverse pangenome and 15 lateral gene transfer events.</title>
        <authorList>
            <person name="Petersen C."/>
            <person name="Sorensen T."/>
            <person name="Nielsen M.R."/>
            <person name="Sondergaard T.E."/>
            <person name="Sorensen J.L."/>
            <person name="Fitzpatrick D.A."/>
            <person name="Frisvad J.C."/>
            <person name="Nielsen K.L."/>
        </authorList>
    </citation>
    <scope>NUCLEOTIDE SEQUENCE</scope>
    <source>
        <strain evidence="1">IBT 21472</strain>
    </source>
</reference>
<proteinExistence type="predicted"/>
<comment type="caution">
    <text evidence="1">The sequence shown here is derived from an EMBL/GenBank/DDBJ whole genome shotgun (WGS) entry which is preliminary data.</text>
</comment>
<evidence type="ECO:0000313" key="2">
    <source>
        <dbReference type="Proteomes" id="UP001147746"/>
    </source>
</evidence>
<protein>
    <submittedName>
        <fullName evidence="1">Uncharacterized protein</fullName>
    </submittedName>
</protein>
<dbReference type="EMBL" id="JAPZBO010000004">
    <property type="protein sequence ID" value="KAJ5318741.1"/>
    <property type="molecule type" value="Genomic_DNA"/>
</dbReference>
<accession>A0A9W9PYX6</accession>
<name>A0A9W9PYX6_9EURO</name>
<reference evidence="1" key="1">
    <citation type="submission" date="2022-12" db="EMBL/GenBank/DDBJ databases">
        <authorList>
            <person name="Petersen C."/>
        </authorList>
    </citation>
    <scope>NUCLEOTIDE SEQUENCE</scope>
    <source>
        <strain evidence="1">IBT 21472</strain>
    </source>
</reference>